<dbReference type="EMBL" id="JBHSXX010000001">
    <property type="protein sequence ID" value="MFC6870131.1"/>
    <property type="molecule type" value="Genomic_DNA"/>
</dbReference>
<keyword evidence="1" id="KW-0489">Methyltransferase</keyword>
<proteinExistence type="inferred from homology"/>
<dbReference type="SUPFAM" id="SSF53335">
    <property type="entry name" value="S-adenosyl-L-methionine-dependent methyltransferases"/>
    <property type="match status" value="1"/>
</dbReference>
<keyword evidence="7" id="KW-1185">Reference proteome</keyword>
<evidence type="ECO:0000256" key="1">
    <source>
        <dbReference type="ARBA" id="ARBA00022603"/>
    </source>
</evidence>
<organism evidence="6 7">
    <name type="scientific">Haloechinothrix salitolerans</name>
    <dbReference type="NCBI Taxonomy" id="926830"/>
    <lineage>
        <taxon>Bacteria</taxon>
        <taxon>Bacillati</taxon>
        <taxon>Actinomycetota</taxon>
        <taxon>Actinomycetes</taxon>
        <taxon>Pseudonocardiales</taxon>
        <taxon>Pseudonocardiaceae</taxon>
        <taxon>Haloechinothrix</taxon>
    </lineage>
</organism>
<dbReference type="PRINTS" id="PR00508">
    <property type="entry name" value="S21N4MTFRASE"/>
</dbReference>
<evidence type="ECO:0000256" key="2">
    <source>
        <dbReference type="ARBA" id="ARBA00022679"/>
    </source>
</evidence>
<dbReference type="EC" id="2.1.1.-" evidence="3"/>
<dbReference type="Proteomes" id="UP001596337">
    <property type="component" value="Unassembled WGS sequence"/>
</dbReference>
<comment type="similarity">
    <text evidence="3">Belongs to the N(4)/N(6)-methyltransferase family.</text>
</comment>
<feature type="region of interest" description="Disordered" evidence="4">
    <location>
        <begin position="287"/>
        <end position="311"/>
    </location>
</feature>
<keyword evidence="2" id="KW-0808">Transferase</keyword>
<feature type="region of interest" description="Disordered" evidence="4">
    <location>
        <begin position="384"/>
        <end position="405"/>
    </location>
</feature>
<evidence type="ECO:0000256" key="3">
    <source>
        <dbReference type="RuleBase" id="RU362026"/>
    </source>
</evidence>
<protein>
    <recommendedName>
        <fullName evidence="3">Methyltransferase</fullName>
        <ecNumber evidence="3">2.1.1.-</ecNumber>
    </recommendedName>
</protein>
<evidence type="ECO:0000256" key="4">
    <source>
        <dbReference type="SAM" id="MobiDB-lite"/>
    </source>
</evidence>
<evidence type="ECO:0000313" key="7">
    <source>
        <dbReference type="Proteomes" id="UP001596337"/>
    </source>
</evidence>
<dbReference type="InterPro" id="IPR029063">
    <property type="entry name" value="SAM-dependent_MTases_sf"/>
</dbReference>
<name>A0ABW2C465_9PSEU</name>
<comment type="caution">
    <text evidence="6">The sequence shown here is derived from an EMBL/GenBank/DDBJ whole genome shotgun (WGS) entry which is preliminary data.</text>
</comment>
<accession>A0ABW2C465</accession>
<dbReference type="Pfam" id="PF01555">
    <property type="entry name" value="N6_N4_Mtase"/>
    <property type="match status" value="1"/>
</dbReference>
<dbReference type="RefSeq" id="WP_390183564.1">
    <property type="nucleotide sequence ID" value="NZ_JBHMBO010000013.1"/>
</dbReference>
<evidence type="ECO:0000259" key="5">
    <source>
        <dbReference type="Pfam" id="PF01555"/>
    </source>
</evidence>
<feature type="domain" description="DNA methylase N-4/N-6" evidence="5">
    <location>
        <begin position="22"/>
        <end position="379"/>
    </location>
</feature>
<evidence type="ECO:0000313" key="6">
    <source>
        <dbReference type="EMBL" id="MFC6870131.1"/>
    </source>
</evidence>
<dbReference type="InterPro" id="IPR002941">
    <property type="entry name" value="DNA_methylase_N4/N6"/>
</dbReference>
<reference evidence="7" key="1">
    <citation type="journal article" date="2019" name="Int. J. Syst. Evol. Microbiol.">
        <title>The Global Catalogue of Microorganisms (GCM) 10K type strain sequencing project: providing services to taxonomists for standard genome sequencing and annotation.</title>
        <authorList>
            <consortium name="The Broad Institute Genomics Platform"/>
            <consortium name="The Broad Institute Genome Sequencing Center for Infectious Disease"/>
            <person name="Wu L."/>
            <person name="Ma J."/>
        </authorList>
    </citation>
    <scope>NUCLEOTIDE SEQUENCE [LARGE SCALE GENOMIC DNA]</scope>
    <source>
        <strain evidence="7">KCTC 32255</strain>
    </source>
</reference>
<gene>
    <name evidence="6" type="ORF">ACFQGD_23610</name>
</gene>
<dbReference type="Gene3D" id="3.40.50.150">
    <property type="entry name" value="Vaccinia Virus protein VP39"/>
    <property type="match status" value="1"/>
</dbReference>
<dbReference type="InterPro" id="IPR001091">
    <property type="entry name" value="RM_Methyltransferase"/>
</dbReference>
<sequence length="405" mass="44593">MPSTCSPSYPRAPSTVWSPPRPYWGLRDYGTGRWVGGDPQCRHSTGRGSNVAQTRYPAADVYPASAAHRGGNPSQCRRCGARRHDQQLGLEPDPDSYIASLRAVFDQLRRTVAATGTVWLNLGDSYSAEPPGRTQNPMRASTLSGRSAAAQLRGSVQRAGTDRTRCLARKNLIGMPWRVAFALQQDGWIVRNAIVWHKPNAMPESVQDRVSTRYEFMFLLTPQQKYYFDLDAIREPVARPEALNENIVIGGIKGRHAGVDSTARRRGQSRYGAKYTHADAITRRHGDAMRPTGQRHNSQHRNGKNPGDVWSIPTRPLTAAHFAAFPVDLPLRCIAAGCPEGGTVLDPFSGAATTGLAARQLGRRYIGIDLNAEFNQIAKARLLQQPQHSAKKAQPHDRPAGSPRR</sequence>